<dbReference type="GeneID" id="112551065"/>
<feature type="region of interest" description="Disordered" evidence="1">
    <location>
        <begin position="283"/>
        <end position="310"/>
    </location>
</feature>
<accession>A0A3Q0H1Z4</accession>
<dbReference type="Proteomes" id="UP000189705">
    <property type="component" value="Unplaced"/>
</dbReference>
<feature type="region of interest" description="Disordered" evidence="1">
    <location>
        <begin position="105"/>
        <end position="139"/>
    </location>
</feature>
<dbReference type="RefSeq" id="XP_025065732.1">
    <property type="nucleotide sequence ID" value="XM_025209947.1"/>
</dbReference>
<evidence type="ECO:0000313" key="3">
    <source>
        <dbReference type="RefSeq" id="XP_025065732.1"/>
    </source>
</evidence>
<protein>
    <submittedName>
        <fullName evidence="3">Uncharacterized protein LOC112551065</fullName>
    </submittedName>
</protein>
<evidence type="ECO:0000256" key="1">
    <source>
        <dbReference type="SAM" id="MobiDB-lite"/>
    </source>
</evidence>
<gene>
    <name evidence="3" type="primary">LOC112551065</name>
</gene>
<keyword evidence="2" id="KW-1185">Reference proteome</keyword>
<name>A0A3Q0H1Z4_ALLSI</name>
<dbReference type="KEGG" id="asn:112551065"/>
<feature type="compositionally biased region" description="Polar residues" evidence="1">
    <location>
        <begin position="283"/>
        <end position="298"/>
    </location>
</feature>
<sequence length="310" mass="35380">MFLSRFSQGLHELQTTQNFLEEKYQMDGQQKRQNKNKQHMLHEAMKKNMTNEITDEIINIMTQCVAEVTDIIYPAIIQYQDKKVAERDMGVEEANAKKFVFRGRKRTPSRSPGCVKRGSRGEPTPLFSQESPGLSPTRRPLSLRRECWAENLPEPEPAAALPHHADSISSFCRTSTCMGAEDGKLQSYRIREDISPDCKKDCPKTGIFRKLFSLTNVQGRVPGYKEQVQWEEQMPRQRRVPEFVQPTLGDMNNLNFCTGALGLKPTSTMDTVTKPRAVRSKITQHQTDRQLTGKSLFSSHRKTFPGMDAV</sequence>
<proteinExistence type="predicted"/>
<organism evidence="2 3">
    <name type="scientific">Alligator sinensis</name>
    <name type="common">Chinese alligator</name>
    <dbReference type="NCBI Taxonomy" id="38654"/>
    <lineage>
        <taxon>Eukaryota</taxon>
        <taxon>Metazoa</taxon>
        <taxon>Chordata</taxon>
        <taxon>Craniata</taxon>
        <taxon>Vertebrata</taxon>
        <taxon>Euteleostomi</taxon>
        <taxon>Archelosauria</taxon>
        <taxon>Archosauria</taxon>
        <taxon>Crocodylia</taxon>
        <taxon>Alligatoridae</taxon>
        <taxon>Alligatorinae</taxon>
        <taxon>Alligator</taxon>
    </lineage>
</organism>
<reference evidence="3" key="1">
    <citation type="submission" date="2025-08" db="UniProtKB">
        <authorList>
            <consortium name="RefSeq"/>
        </authorList>
    </citation>
    <scope>IDENTIFICATION</scope>
</reference>
<evidence type="ECO:0000313" key="2">
    <source>
        <dbReference type="Proteomes" id="UP000189705"/>
    </source>
</evidence>
<dbReference type="InParanoid" id="A0A3Q0H1Z4"/>
<dbReference type="AlphaFoldDB" id="A0A3Q0H1Z4"/>